<accession>A0A819F544</accession>
<reference evidence="2" key="1">
    <citation type="submission" date="2021-02" db="EMBL/GenBank/DDBJ databases">
        <authorList>
            <person name="Nowell W R."/>
        </authorList>
    </citation>
    <scope>NUCLEOTIDE SEQUENCE</scope>
</reference>
<gene>
    <name evidence="2" type="ORF">JBS370_LOCUS18842</name>
</gene>
<sequence length="229" mass="27010">MFNKYYLECAPIYCHYIYSRRFDSIYVISTLVALFGGLSTALRLAIPYLINLIFFLKHRRTMTSQSERQTIRTRLKNSVLMIEKSIEELNIFSSQSRDPNRIHHGRIASRLYIILFTVSISVLIVYTLLSVQTISQIVESPTQEQYEKLFEQYNQTLQCPCTVVSIPYEEFLQVTPTYHQVCSSDFVQPWWYQRFLPVSSSDISFGSIWWINCWSTTYYPVHNQTSFSH</sequence>
<feature type="transmembrane region" description="Helical" evidence="1">
    <location>
        <begin position="25"/>
        <end position="56"/>
    </location>
</feature>
<name>A0A819F544_9BILA</name>
<dbReference type="Proteomes" id="UP000663836">
    <property type="component" value="Unassembled WGS sequence"/>
</dbReference>
<keyword evidence="1" id="KW-0812">Transmembrane</keyword>
<comment type="caution">
    <text evidence="2">The sequence shown here is derived from an EMBL/GenBank/DDBJ whole genome shotgun (WGS) entry which is preliminary data.</text>
</comment>
<organism evidence="2 3">
    <name type="scientific">Rotaria sordida</name>
    <dbReference type="NCBI Taxonomy" id="392033"/>
    <lineage>
        <taxon>Eukaryota</taxon>
        <taxon>Metazoa</taxon>
        <taxon>Spiralia</taxon>
        <taxon>Gnathifera</taxon>
        <taxon>Rotifera</taxon>
        <taxon>Eurotatoria</taxon>
        <taxon>Bdelloidea</taxon>
        <taxon>Philodinida</taxon>
        <taxon>Philodinidae</taxon>
        <taxon>Rotaria</taxon>
    </lineage>
</organism>
<evidence type="ECO:0000313" key="2">
    <source>
        <dbReference type="EMBL" id="CAF3862261.1"/>
    </source>
</evidence>
<dbReference type="EMBL" id="CAJOBD010002181">
    <property type="protein sequence ID" value="CAF3862261.1"/>
    <property type="molecule type" value="Genomic_DNA"/>
</dbReference>
<keyword evidence="1" id="KW-1133">Transmembrane helix</keyword>
<protein>
    <submittedName>
        <fullName evidence="2">Uncharacterized protein</fullName>
    </submittedName>
</protein>
<keyword evidence="1" id="KW-0472">Membrane</keyword>
<proteinExistence type="predicted"/>
<evidence type="ECO:0000256" key="1">
    <source>
        <dbReference type="SAM" id="Phobius"/>
    </source>
</evidence>
<dbReference type="AlphaFoldDB" id="A0A819F544"/>
<evidence type="ECO:0000313" key="3">
    <source>
        <dbReference type="Proteomes" id="UP000663836"/>
    </source>
</evidence>
<feature type="transmembrane region" description="Helical" evidence="1">
    <location>
        <begin position="111"/>
        <end position="129"/>
    </location>
</feature>